<dbReference type="EMBL" id="JBBUTF010000014">
    <property type="protein sequence ID" value="MEK8027404.1"/>
    <property type="molecule type" value="Genomic_DNA"/>
</dbReference>
<comment type="similarity">
    <text evidence="6">Belongs to the methyltransferase superfamily. RNA methyltransferase RsmG family.</text>
</comment>
<comment type="catalytic activity">
    <reaction evidence="6">
        <text>guanosine(527) in 16S rRNA + S-adenosyl-L-methionine = N(7)-methylguanosine(527) in 16S rRNA + S-adenosyl-L-homocysteine</text>
        <dbReference type="Rhea" id="RHEA:42732"/>
        <dbReference type="Rhea" id="RHEA-COMP:10209"/>
        <dbReference type="Rhea" id="RHEA-COMP:10210"/>
        <dbReference type="ChEBI" id="CHEBI:57856"/>
        <dbReference type="ChEBI" id="CHEBI:59789"/>
        <dbReference type="ChEBI" id="CHEBI:74269"/>
        <dbReference type="ChEBI" id="CHEBI:74480"/>
        <dbReference type="EC" id="2.1.1.170"/>
    </reaction>
</comment>
<keyword evidence="8" id="KW-1185">Reference proteome</keyword>
<dbReference type="InterPro" id="IPR029063">
    <property type="entry name" value="SAM-dependent_MTases_sf"/>
</dbReference>
<dbReference type="HAMAP" id="MF_00074">
    <property type="entry name" value="16SrRNA_methyltr_G"/>
    <property type="match status" value="1"/>
</dbReference>
<reference evidence="7 8" key="1">
    <citation type="submission" date="2024-04" db="EMBL/GenBank/DDBJ databases">
        <title>Novel species of the genus Ideonella isolated from streams.</title>
        <authorList>
            <person name="Lu H."/>
        </authorList>
    </citation>
    <scope>NUCLEOTIDE SEQUENCE [LARGE SCALE GENOMIC DNA]</scope>
    <source>
        <strain evidence="7 8">BYS139W</strain>
    </source>
</reference>
<dbReference type="NCBIfam" id="TIGR00138">
    <property type="entry name" value="rsmG_gidB"/>
    <property type="match status" value="1"/>
</dbReference>
<comment type="subcellular location">
    <subcellularLocation>
        <location evidence="6">Cytoplasm</location>
    </subcellularLocation>
</comment>
<evidence type="ECO:0000256" key="3">
    <source>
        <dbReference type="ARBA" id="ARBA00022603"/>
    </source>
</evidence>
<keyword evidence="4 6" id="KW-0808">Transferase</keyword>
<dbReference type="PANTHER" id="PTHR31760">
    <property type="entry name" value="S-ADENOSYL-L-METHIONINE-DEPENDENT METHYLTRANSFERASES SUPERFAMILY PROTEIN"/>
    <property type="match status" value="1"/>
</dbReference>
<evidence type="ECO:0000256" key="4">
    <source>
        <dbReference type="ARBA" id="ARBA00022679"/>
    </source>
</evidence>
<dbReference type="Pfam" id="PF02527">
    <property type="entry name" value="GidB"/>
    <property type="match status" value="1"/>
</dbReference>
<organism evidence="7 8">
    <name type="scientific">Pseudaquabacterium rugosum</name>
    <dbReference type="NCBI Taxonomy" id="2984194"/>
    <lineage>
        <taxon>Bacteria</taxon>
        <taxon>Pseudomonadati</taxon>
        <taxon>Pseudomonadota</taxon>
        <taxon>Betaproteobacteria</taxon>
        <taxon>Burkholderiales</taxon>
        <taxon>Sphaerotilaceae</taxon>
        <taxon>Pseudaquabacterium</taxon>
    </lineage>
</organism>
<keyword evidence="1 6" id="KW-0963">Cytoplasm</keyword>
<feature type="binding site" evidence="6">
    <location>
        <position position="97"/>
    </location>
    <ligand>
        <name>S-adenosyl-L-methionine</name>
        <dbReference type="ChEBI" id="CHEBI:59789"/>
    </ligand>
</feature>
<proteinExistence type="inferred from homology"/>
<dbReference type="GO" id="GO:0032259">
    <property type="term" value="P:methylation"/>
    <property type="evidence" value="ECO:0007669"/>
    <property type="project" value="UniProtKB-KW"/>
</dbReference>
<comment type="caution">
    <text evidence="7">The sequence shown here is derived from an EMBL/GenBank/DDBJ whole genome shotgun (WGS) entry which is preliminary data.</text>
</comment>
<dbReference type="Gene3D" id="3.40.50.150">
    <property type="entry name" value="Vaccinia Virus protein VP39"/>
    <property type="match status" value="1"/>
</dbReference>
<dbReference type="SUPFAM" id="SSF53335">
    <property type="entry name" value="S-adenosyl-L-methionine-dependent methyltransferases"/>
    <property type="match status" value="1"/>
</dbReference>
<sequence length="238" mass="25552">MSDEAALQALQDAARALDVALDERAGQRLLAYWHLLQRWNQVYNLTALRDPGEMISHHVVDCLAVLPALRRGLIEAGLLGADGRVAAARPLSVLDVGSGGGLPGVVLAILQPEWQVHCVDTVAKKTSFISQVAAELGLPNLRGVHARVETLDPAQHAADLITSRAFASLRLFTDLTAGLLRPTGVWAAMKGKSTAQEEAELDAHVSVFHVEQLVVPGLDAERCLVWMRAAQGSDTTPR</sequence>
<dbReference type="PIRSF" id="PIRSF003078">
    <property type="entry name" value="GidB"/>
    <property type="match status" value="1"/>
</dbReference>
<dbReference type="RefSeq" id="WP_341375186.1">
    <property type="nucleotide sequence ID" value="NZ_JBBUTF010000014.1"/>
</dbReference>
<dbReference type="EC" id="2.1.1.170" evidence="6"/>
<evidence type="ECO:0000313" key="7">
    <source>
        <dbReference type="EMBL" id="MEK8027404.1"/>
    </source>
</evidence>
<evidence type="ECO:0000256" key="2">
    <source>
        <dbReference type="ARBA" id="ARBA00022552"/>
    </source>
</evidence>
<keyword evidence="3 6" id="KW-0489">Methyltransferase</keyword>
<comment type="function">
    <text evidence="6">Specifically methylates the N7 position of guanine in position 527 of 16S rRNA.</text>
</comment>
<keyword evidence="5 6" id="KW-0949">S-adenosyl-L-methionine</keyword>
<dbReference type="PANTHER" id="PTHR31760:SF0">
    <property type="entry name" value="S-ADENOSYL-L-METHIONINE-DEPENDENT METHYLTRANSFERASES SUPERFAMILY PROTEIN"/>
    <property type="match status" value="1"/>
</dbReference>
<protein>
    <recommendedName>
        <fullName evidence="6">Ribosomal RNA small subunit methyltransferase G</fullName>
        <ecNumber evidence="6">2.1.1.170</ecNumber>
    </recommendedName>
    <alternativeName>
        <fullName evidence="6">16S rRNA 7-methylguanosine methyltransferase</fullName>
        <shortName evidence="6">16S rRNA m7G methyltransferase</shortName>
    </alternativeName>
</protein>
<gene>
    <name evidence="6 7" type="primary">rsmG</name>
    <name evidence="7" type="ORF">AACH11_15680</name>
</gene>
<evidence type="ECO:0000256" key="5">
    <source>
        <dbReference type="ARBA" id="ARBA00022691"/>
    </source>
</evidence>
<feature type="binding site" evidence="6">
    <location>
        <begin position="148"/>
        <end position="149"/>
    </location>
    <ligand>
        <name>S-adenosyl-L-methionine</name>
        <dbReference type="ChEBI" id="CHEBI:59789"/>
    </ligand>
</feature>
<dbReference type="Proteomes" id="UP001368500">
    <property type="component" value="Unassembled WGS sequence"/>
</dbReference>
<dbReference type="GO" id="GO:0008168">
    <property type="term" value="F:methyltransferase activity"/>
    <property type="evidence" value="ECO:0007669"/>
    <property type="project" value="UniProtKB-KW"/>
</dbReference>
<name>A0ABU9BE63_9BURK</name>
<comment type="caution">
    <text evidence="6">Lacks conserved residue(s) required for the propagation of feature annotation.</text>
</comment>
<evidence type="ECO:0000313" key="8">
    <source>
        <dbReference type="Proteomes" id="UP001368500"/>
    </source>
</evidence>
<keyword evidence="2 6" id="KW-0698">rRNA processing</keyword>
<dbReference type="InterPro" id="IPR003682">
    <property type="entry name" value="rRNA_ssu_MeTfrase_G"/>
</dbReference>
<dbReference type="CDD" id="cd02440">
    <property type="entry name" value="AdoMet_MTases"/>
    <property type="match status" value="1"/>
</dbReference>
<feature type="binding site" evidence="6">
    <location>
        <position position="164"/>
    </location>
    <ligand>
        <name>S-adenosyl-L-methionine</name>
        <dbReference type="ChEBI" id="CHEBI:59789"/>
    </ligand>
</feature>
<feature type="binding site" evidence="6">
    <location>
        <position position="102"/>
    </location>
    <ligand>
        <name>S-adenosyl-L-methionine</name>
        <dbReference type="ChEBI" id="CHEBI:59789"/>
    </ligand>
</feature>
<accession>A0ABU9BE63</accession>
<evidence type="ECO:0000256" key="6">
    <source>
        <dbReference type="HAMAP-Rule" id="MF_00074"/>
    </source>
</evidence>
<evidence type="ECO:0000256" key="1">
    <source>
        <dbReference type="ARBA" id="ARBA00022490"/>
    </source>
</evidence>